<gene>
    <name evidence="2" type="ORF">BGZ95_007157</name>
</gene>
<accession>A0AAD4D0P2</accession>
<feature type="region of interest" description="Disordered" evidence="1">
    <location>
        <begin position="24"/>
        <end position="46"/>
    </location>
</feature>
<dbReference type="EMBL" id="JAAAIL010003445">
    <property type="protein sequence ID" value="KAG0250564.1"/>
    <property type="molecule type" value="Genomic_DNA"/>
</dbReference>
<evidence type="ECO:0000256" key="1">
    <source>
        <dbReference type="SAM" id="MobiDB-lite"/>
    </source>
</evidence>
<comment type="caution">
    <text evidence="2">The sequence shown here is derived from an EMBL/GenBank/DDBJ whole genome shotgun (WGS) entry which is preliminary data.</text>
</comment>
<keyword evidence="3" id="KW-1185">Reference proteome</keyword>
<evidence type="ECO:0000313" key="3">
    <source>
        <dbReference type="Proteomes" id="UP001194580"/>
    </source>
</evidence>
<dbReference type="Proteomes" id="UP001194580">
    <property type="component" value="Unassembled WGS sequence"/>
</dbReference>
<sequence>NKHRFLHWSLLEYFYSRTFSDPMDSEAETDMDDDDQPPPLRLPRSKSRMLTIPAIPEHFGPTLVIQFLAERAHVDTLFKQRYL</sequence>
<protein>
    <submittedName>
        <fullName evidence="2">Uncharacterized protein</fullName>
    </submittedName>
</protein>
<reference evidence="2" key="1">
    <citation type="journal article" date="2020" name="Fungal Divers.">
        <title>Resolving the Mortierellaceae phylogeny through synthesis of multi-gene phylogenetics and phylogenomics.</title>
        <authorList>
            <person name="Vandepol N."/>
            <person name="Liber J."/>
            <person name="Desiro A."/>
            <person name="Na H."/>
            <person name="Kennedy M."/>
            <person name="Barry K."/>
            <person name="Grigoriev I.V."/>
            <person name="Miller A.N."/>
            <person name="O'Donnell K."/>
            <person name="Stajich J.E."/>
            <person name="Bonito G."/>
        </authorList>
    </citation>
    <scope>NUCLEOTIDE SEQUENCE</scope>
    <source>
        <strain evidence="2">NRRL 28262</strain>
    </source>
</reference>
<evidence type="ECO:0000313" key="2">
    <source>
        <dbReference type="EMBL" id="KAG0250564.1"/>
    </source>
</evidence>
<feature type="non-terminal residue" evidence="2">
    <location>
        <position position="1"/>
    </location>
</feature>
<feature type="compositionally biased region" description="Acidic residues" evidence="1">
    <location>
        <begin position="24"/>
        <end position="36"/>
    </location>
</feature>
<name>A0AAD4D0P2_9FUNG</name>
<proteinExistence type="predicted"/>
<dbReference type="AlphaFoldDB" id="A0AAD4D0P2"/>
<organism evidence="2 3">
    <name type="scientific">Linnemannia exigua</name>
    <dbReference type="NCBI Taxonomy" id="604196"/>
    <lineage>
        <taxon>Eukaryota</taxon>
        <taxon>Fungi</taxon>
        <taxon>Fungi incertae sedis</taxon>
        <taxon>Mucoromycota</taxon>
        <taxon>Mortierellomycotina</taxon>
        <taxon>Mortierellomycetes</taxon>
        <taxon>Mortierellales</taxon>
        <taxon>Mortierellaceae</taxon>
        <taxon>Linnemannia</taxon>
    </lineage>
</organism>